<reference evidence="3 4" key="1">
    <citation type="submission" date="2018-08" db="EMBL/GenBank/DDBJ databases">
        <title>Sequencing the genomes of 1000 actinobacteria strains.</title>
        <authorList>
            <person name="Klenk H.-P."/>
        </authorList>
    </citation>
    <scope>NUCLEOTIDE SEQUENCE [LARGE SCALE GENOMIC DNA]</scope>
    <source>
        <strain evidence="3 4">DSM 22891</strain>
    </source>
</reference>
<gene>
    <name evidence="3" type="ORF">DFJ64_3444</name>
</gene>
<dbReference type="PANTHER" id="PTHR48100">
    <property type="entry name" value="BROAD-SPECIFICITY PHOSPHATASE YOR283W-RELATED"/>
    <property type="match status" value="1"/>
</dbReference>
<accession>A0A3D9VKT0</accession>
<dbReference type="PROSITE" id="PS50879">
    <property type="entry name" value="RNASE_H_1"/>
    <property type="match status" value="1"/>
</dbReference>
<proteinExistence type="predicted"/>
<dbReference type="InterPro" id="IPR050275">
    <property type="entry name" value="PGM_Phosphatase"/>
</dbReference>
<dbReference type="SUPFAM" id="SSF53098">
    <property type="entry name" value="Ribonuclease H-like"/>
    <property type="match status" value="1"/>
</dbReference>
<dbReference type="GO" id="GO:0016791">
    <property type="term" value="F:phosphatase activity"/>
    <property type="evidence" value="ECO:0007669"/>
    <property type="project" value="TreeGrafter"/>
</dbReference>
<dbReference type="InterPro" id="IPR036397">
    <property type="entry name" value="RNaseH_sf"/>
</dbReference>
<dbReference type="RefSeq" id="WP_115851348.1">
    <property type="nucleotide sequence ID" value="NZ_QTUC01000001.1"/>
</dbReference>
<dbReference type="Pfam" id="PF13456">
    <property type="entry name" value="RVT_3"/>
    <property type="match status" value="1"/>
</dbReference>
<dbReference type="InterPro" id="IPR029033">
    <property type="entry name" value="His_PPase_superfam"/>
</dbReference>
<dbReference type="SMART" id="SM00855">
    <property type="entry name" value="PGAM"/>
    <property type="match status" value="1"/>
</dbReference>
<evidence type="ECO:0000313" key="3">
    <source>
        <dbReference type="EMBL" id="REF37981.1"/>
    </source>
</evidence>
<dbReference type="InterPro" id="IPR013078">
    <property type="entry name" value="His_Pase_superF_clade-1"/>
</dbReference>
<dbReference type="Gene3D" id="3.30.420.10">
    <property type="entry name" value="Ribonuclease H-like superfamily/Ribonuclease H"/>
    <property type="match status" value="1"/>
</dbReference>
<keyword evidence="4" id="KW-1185">Reference proteome</keyword>
<dbReference type="GO" id="GO:0005737">
    <property type="term" value="C:cytoplasm"/>
    <property type="evidence" value="ECO:0007669"/>
    <property type="project" value="TreeGrafter"/>
</dbReference>
<dbReference type="GO" id="GO:0004523">
    <property type="term" value="F:RNA-DNA hybrid ribonuclease activity"/>
    <property type="evidence" value="ECO:0007669"/>
    <property type="project" value="InterPro"/>
</dbReference>
<comment type="caution">
    <text evidence="3">The sequence shown here is derived from an EMBL/GenBank/DDBJ whole genome shotgun (WGS) entry which is preliminary data.</text>
</comment>
<dbReference type="EMBL" id="QTUC01000001">
    <property type="protein sequence ID" value="REF37981.1"/>
    <property type="molecule type" value="Genomic_DNA"/>
</dbReference>
<evidence type="ECO:0000256" key="1">
    <source>
        <dbReference type="PIRSR" id="PIRSR613078-1"/>
    </source>
</evidence>
<feature type="active site" description="Proton donor/acceptor" evidence="1">
    <location>
        <position position="256"/>
    </location>
</feature>
<evidence type="ECO:0000259" key="2">
    <source>
        <dbReference type="PROSITE" id="PS50879"/>
    </source>
</evidence>
<evidence type="ECO:0000313" key="4">
    <source>
        <dbReference type="Proteomes" id="UP000256485"/>
    </source>
</evidence>
<dbReference type="InterPro" id="IPR012337">
    <property type="entry name" value="RNaseH-like_sf"/>
</dbReference>
<dbReference type="OrthoDB" id="5296884at2"/>
<dbReference type="InterPro" id="IPR002156">
    <property type="entry name" value="RNaseH_domain"/>
</dbReference>
<name>A0A3D9VKT0_THECX</name>
<dbReference type="PANTHER" id="PTHR48100:SF1">
    <property type="entry name" value="HISTIDINE PHOSPHATASE FAMILY PROTEIN-RELATED"/>
    <property type="match status" value="1"/>
</dbReference>
<dbReference type="CDD" id="cd09279">
    <property type="entry name" value="RNase_HI_like"/>
    <property type="match status" value="1"/>
</dbReference>
<dbReference type="GO" id="GO:0003676">
    <property type="term" value="F:nucleic acid binding"/>
    <property type="evidence" value="ECO:0007669"/>
    <property type="project" value="InterPro"/>
</dbReference>
<dbReference type="Pfam" id="PF00300">
    <property type="entry name" value="His_Phos_1"/>
    <property type="match status" value="1"/>
</dbReference>
<dbReference type="AlphaFoldDB" id="A0A3D9VKT0"/>
<feature type="domain" description="RNase H type-1" evidence="2">
    <location>
        <begin position="5"/>
        <end position="144"/>
    </location>
</feature>
<dbReference type="SUPFAM" id="SSF53254">
    <property type="entry name" value="Phosphoglycerate mutase-like"/>
    <property type="match status" value="1"/>
</dbReference>
<dbReference type="CDD" id="cd07067">
    <property type="entry name" value="HP_PGM_like"/>
    <property type="match status" value="1"/>
</dbReference>
<dbReference type="Gene3D" id="3.40.50.1240">
    <property type="entry name" value="Phosphoglycerate mutase-like"/>
    <property type="match status" value="1"/>
</dbReference>
<dbReference type="NCBIfam" id="NF005567">
    <property type="entry name" value="PRK07238.1"/>
    <property type="match status" value="1"/>
</dbReference>
<sequence length="373" mass="39602">MSGGESRRLIVEVDGGARGNPGPAAFGVVIRDPDSGDVLARAAEPIGVATNNVAEYEGLIAGLRLAREVDPGAALEVRMDSRLVIEQMAGRWKIKHADMRRLALRARELAPADTTWTWVPRERNVAADALLNTVLDGGAPVRWISPRVTRDHAATARADQTVAADSRALGEATTVLLLRHGETERDQVGRLAGREAGAVPLTERGREQAASVASAVARRGGAAVVVTSPLQPAQETAEVVAAELGVPVRVEPDLAEVSLGAWEGHSVAEVRRRWPEEWAAWRSSSAVAPPGGESLDHALSRVRGVHERLLASYAGQPVVVVTHTVVIGLLICEALGVPPHAAHRLDVAPGSLSEVRWYDAERASLRTFGVTGL</sequence>
<dbReference type="Proteomes" id="UP000256485">
    <property type="component" value="Unassembled WGS sequence"/>
</dbReference>
<feature type="active site" description="Tele-phosphohistidine intermediate" evidence="1">
    <location>
        <position position="180"/>
    </location>
</feature>
<organism evidence="3 4">
    <name type="scientific">Thermasporomyces composti</name>
    <dbReference type="NCBI Taxonomy" id="696763"/>
    <lineage>
        <taxon>Bacteria</taxon>
        <taxon>Bacillati</taxon>
        <taxon>Actinomycetota</taxon>
        <taxon>Actinomycetes</taxon>
        <taxon>Propionibacteriales</taxon>
        <taxon>Nocardioidaceae</taxon>
        <taxon>Thermasporomyces</taxon>
    </lineage>
</organism>
<protein>
    <submittedName>
        <fullName evidence="3">Putative phosphoglycerate mutase</fullName>
    </submittedName>
</protein>